<evidence type="ECO:0000256" key="3">
    <source>
        <dbReference type="ARBA" id="ARBA00023134"/>
    </source>
</evidence>
<evidence type="ECO:0000256" key="2">
    <source>
        <dbReference type="ARBA" id="ARBA00022741"/>
    </source>
</evidence>
<dbReference type="PROSITE" id="PS51720">
    <property type="entry name" value="G_AIG1"/>
    <property type="match status" value="1"/>
</dbReference>
<sequence>MSETRIVVVGKTGVGKSSLANTIFEENVFDVFASANSGTTRCESITKEVNGRLVKWIDTPGLFDTERKEDEMKPEIVKCIEECYPGPHVFLILLPVGRFTQQEQEVVQQLSQYFSDQALDFAILLFTHGDDLGDESTIEEFASQNESLNKLLQRCGNRVHVVDNKYWGGDRDGYRSNRYQLSQLFKTIDQMMNANGGRYYNNDFLRQTLQKILVEAYRFTAGD</sequence>
<reference evidence="6" key="1">
    <citation type="submission" date="2024-04" db="EMBL/GenBank/DDBJ databases">
        <title>Salinicola lusitanus LLJ914,a marine bacterium isolated from the Okinawa Trough.</title>
        <authorList>
            <person name="Li J."/>
        </authorList>
    </citation>
    <scope>NUCLEOTIDE SEQUENCE [LARGE SCALE GENOMIC DNA]</scope>
</reference>
<feature type="domain" description="AIG1-type G" evidence="4">
    <location>
        <begin position="1"/>
        <end position="209"/>
    </location>
</feature>
<accession>A0AAW0P6D0</accession>
<dbReference type="Pfam" id="PF04548">
    <property type="entry name" value="AIG1"/>
    <property type="match status" value="1"/>
</dbReference>
<comment type="similarity">
    <text evidence="1">Belongs to the TRAFAC class TrmE-Era-EngA-EngB-Septin-like GTPase superfamily. AIG1/Toc34/Toc159-like paraseptin GTPase family. IAN subfamily.</text>
</comment>
<dbReference type="SUPFAM" id="SSF52540">
    <property type="entry name" value="P-loop containing nucleoside triphosphate hydrolases"/>
    <property type="match status" value="1"/>
</dbReference>
<dbReference type="InterPro" id="IPR027417">
    <property type="entry name" value="P-loop_NTPase"/>
</dbReference>
<evidence type="ECO:0000259" key="4">
    <source>
        <dbReference type="PROSITE" id="PS51720"/>
    </source>
</evidence>
<keyword evidence="3" id="KW-0342">GTP-binding</keyword>
<proteinExistence type="inferred from homology"/>
<dbReference type="EMBL" id="JBBPFD010000010">
    <property type="protein sequence ID" value="KAK7910468.1"/>
    <property type="molecule type" value="Genomic_DNA"/>
</dbReference>
<evidence type="ECO:0000313" key="5">
    <source>
        <dbReference type="EMBL" id="KAK7910468.1"/>
    </source>
</evidence>
<gene>
    <name evidence="5" type="ORF">WMY93_015152</name>
</gene>
<dbReference type="InterPro" id="IPR045058">
    <property type="entry name" value="GIMA/IAN/Toc"/>
</dbReference>
<organism evidence="5 6">
    <name type="scientific">Mugilogobius chulae</name>
    <name type="common">yellowstripe goby</name>
    <dbReference type="NCBI Taxonomy" id="88201"/>
    <lineage>
        <taxon>Eukaryota</taxon>
        <taxon>Metazoa</taxon>
        <taxon>Chordata</taxon>
        <taxon>Craniata</taxon>
        <taxon>Vertebrata</taxon>
        <taxon>Euteleostomi</taxon>
        <taxon>Actinopterygii</taxon>
        <taxon>Neopterygii</taxon>
        <taxon>Teleostei</taxon>
        <taxon>Neoteleostei</taxon>
        <taxon>Acanthomorphata</taxon>
        <taxon>Gobiaria</taxon>
        <taxon>Gobiiformes</taxon>
        <taxon>Gobioidei</taxon>
        <taxon>Gobiidae</taxon>
        <taxon>Gobionellinae</taxon>
        <taxon>Mugilogobius</taxon>
    </lineage>
</organism>
<evidence type="ECO:0000313" key="6">
    <source>
        <dbReference type="Proteomes" id="UP001460270"/>
    </source>
</evidence>
<dbReference type="AlphaFoldDB" id="A0AAW0P6D0"/>
<evidence type="ECO:0000256" key="1">
    <source>
        <dbReference type="ARBA" id="ARBA00008535"/>
    </source>
</evidence>
<keyword evidence="2" id="KW-0547">Nucleotide-binding</keyword>
<dbReference type="Gene3D" id="3.40.50.300">
    <property type="entry name" value="P-loop containing nucleotide triphosphate hydrolases"/>
    <property type="match status" value="1"/>
</dbReference>
<dbReference type="GO" id="GO:0005525">
    <property type="term" value="F:GTP binding"/>
    <property type="evidence" value="ECO:0007669"/>
    <property type="project" value="UniProtKB-KW"/>
</dbReference>
<dbReference type="FunFam" id="3.40.50.300:FF:000366">
    <property type="entry name" value="GTPase, IMAP family member 2"/>
    <property type="match status" value="1"/>
</dbReference>
<dbReference type="Proteomes" id="UP001460270">
    <property type="component" value="Unassembled WGS sequence"/>
</dbReference>
<dbReference type="PANTHER" id="PTHR10903:SF62">
    <property type="entry name" value="GTPASE IMAP FAMILY MEMBER 4-LIKE-RELATED"/>
    <property type="match status" value="1"/>
</dbReference>
<comment type="caution">
    <text evidence="5">The sequence shown here is derived from an EMBL/GenBank/DDBJ whole genome shotgun (WGS) entry which is preliminary data.</text>
</comment>
<dbReference type="PANTHER" id="PTHR10903">
    <property type="entry name" value="GTPASE, IMAP FAMILY MEMBER-RELATED"/>
    <property type="match status" value="1"/>
</dbReference>
<protein>
    <recommendedName>
        <fullName evidence="4">AIG1-type G domain-containing protein</fullName>
    </recommendedName>
</protein>
<dbReference type="InterPro" id="IPR006703">
    <property type="entry name" value="G_AIG1"/>
</dbReference>
<name>A0AAW0P6D0_9GOBI</name>
<keyword evidence="6" id="KW-1185">Reference proteome</keyword>